<evidence type="ECO:0000313" key="8">
    <source>
        <dbReference type="Proteomes" id="UP000323011"/>
    </source>
</evidence>
<proteinExistence type="predicted"/>
<feature type="region of interest" description="Disordered" evidence="3">
    <location>
        <begin position="312"/>
        <end position="344"/>
    </location>
</feature>
<feature type="compositionally biased region" description="Low complexity" evidence="3">
    <location>
        <begin position="315"/>
        <end position="331"/>
    </location>
</feature>
<dbReference type="Proteomes" id="UP000322899">
    <property type="component" value="Unassembled WGS sequence"/>
</dbReference>
<comment type="caution">
    <text evidence="6">The sequence shown here is derived from an EMBL/GenBank/DDBJ whole genome shotgun (WGS) entry which is preliminary data.</text>
</comment>
<accession>A0A5A8E8K2</accession>
<name>A0A5A8E8K2_CAFRO</name>
<dbReference type="EMBL" id="VLTL01000271">
    <property type="protein sequence ID" value="KAA0148058.1"/>
    <property type="molecule type" value="Genomic_DNA"/>
</dbReference>
<dbReference type="PANTHER" id="PTHR15157">
    <property type="entry name" value="UV RADIATION RESISTANCE-ASSOCIATED GENE PROTEIN"/>
    <property type="match status" value="1"/>
</dbReference>
<dbReference type="Proteomes" id="UP000324907">
    <property type="component" value="Unassembled WGS sequence"/>
</dbReference>
<evidence type="ECO:0000313" key="9">
    <source>
        <dbReference type="Proteomes" id="UP000324907"/>
    </source>
</evidence>
<reference evidence="7 8" key="1">
    <citation type="submission" date="2019-07" db="EMBL/GenBank/DDBJ databases">
        <title>Genomes of Cafeteria roenbergensis.</title>
        <authorList>
            <person name="Fischer M.G."/>
            <person name="Hackl T."/>
            <person name="Roman M."/>
        </authorList>
    </citation>
    <scope>NUCLEOTIDE SEQUENCE [LARGE SCALE GENOMIC DNA]</scope>
    <source>
        <strain evidence="4 8">BVI</strain>
        <strain evidence="6 7">E4-10P</strain>
        <strain evidence="5 9">RCC970-E3</strain>
    </source>
</reference>
<evidence type="ECO:0000313" key="6">
    <source>
        <dbReference type="EMBL" id="KAA0172310.1"/>
    </source>
</evidence>
<protein>
    <submittedName>
        <fullName evidence="6">Uncharacterized protein</fullName>
    </submittedName>
</protein>
<dbReference type="Proteomes" id="UP000323011">
    <property type="component" value="Unassembled WGS sequence"/>
</dbReference>
<evidence type="ECO:0000313" key="5">
    <source>
        <dbReference type="EMBL" id="KAA0148058.1"/>
    </source>
</evidence>
<dbReference type="EMBL" id="VLTO01000049">
    <property type="protein sequence ID" value="KAA0172310.1"/>
    <property type="molecule type" value="Genomic_DNA"/>
</dbReference>
<organism evidence="6 7">
    <name type="scientific">Cafeteria roenbergensis</name>
    <name type="common">Marine flagellate</name>
    <dbReference type="NCBI Taxonomy" id="33653"/>
    <lineage>
        <taxon>Eukaryota</taxon>
        <taxon>Sar</taxon>
        <taxon>Stramenopiles</taxon>
        <taxon>Bigyra</taxon>
        <taxon>Opalozoa</taxon>
        <taxon>Bicosoecida</taxon>
        <taxon>Cafeteriaceae</taxon>
        <taxon>Cafeteria</taxon>
    </lineage>
</organism>
<gene>
    <name evidence="6" type="ORF">FNF27_06109</name>
    <name evidence="5" type="ORF">FNF28_07493</name>
    <name evidence="4" type="ORF">FNF29_07041</name>
</gene>
<sequence length="344" mass="36596">MSSEPASGWARIEVLRHTARFVGDIRSVCLQHVPVNAEDTGRLVRLKLLAGEGGGSELATSPPSVASPRLMWAVQWPSSETEAAADATLATGASGPGSLFLPPAQEAAAEAEEAAAAEEDRLAAEAEAELARLAVLCRAASHRTARAERAAQVWAGMLQERRRAMVSELGGLYPILERDAQSRIFSIRGLLLAEGDGSRQEEENTSTALGYVAHSTLMLAMCLGVRLRYEVLFVASRSYVRDSMDPFSPPRLFPLFSKGRTTDDFRVGLRMLRRNVEQLLLSQGCPVPERAPLLANLRVLLHSMLLASREEEGGSAESAAGREGAAGTTASMGGGSAAGGAMAW</sequence>
<dbReference type="AlphaFoldDB" id="A0A5A8E8K2"/>
<dbReference type="GO" id="GO:0005768">
    <property type="term" value="C:endosome"/>
    <property type="evidence" value="ECO:0007669"/>
    <property type="project" value="TreeGrafter"/>
</dbReference>
<dbReference type="PANTHER" id="PTHR15157:SF5">
    <property type="entry name" value="UV RADIATION RESISTANCE-ASSOCIATED GENE PROTEIN"/>
    <property type="match status" value="1"/>
</dbReference>
<evidence type="ECO:0000256" key="3">
    <source>
        <dbReference type="SAM" id="MobiDB-lite"/>
    </source>
</evidence>
<evidence type="ECO:0000313" key="7">
    <source>
        <dbReference type="Proteomes" id="UP000322899"/>
    </source>
</evidence>
<dbReference type="EMBL" id="VLTN01000059">
    <property type="protein sequence ID" value="KAA0147952.1"/>
    <property type="molecule type" value="Genomic_DNA"/>
</dbReference>
<dbReference type="GO" id="GO:0035493">
    <property type="term" value="P:SNARE complex assembly"/>
    <property type="evidence" value="ECO:0007669"/>
    <property type="project" value="TreeGrafter"/>
</dbReference>
<keyword evidence="1 2" id="KW-0175">Coiled coil</keyword>
<feature type="coiled-coil region" evidence="2">
    <location>
        <begin position="107"/>
        <end position="134"/>
    </location>
</feature>
<evidence type="ECO:0000256" key="2">
    <source>
        <dbReference type="SAM" id="Coils"/>
    </source>
</evidence>
<dbReference type="GO" id="GO:0000323">
    <property type="term" value="C:lytic vacuole"/>
    <property type="evidence" value="ECO:0007669"/>
    <property type="project" value="TreeGrafter"/>
</dbReference>
<evidence type="ECO:0000256" key="1">
    <source>
        <dbReference type="ARBA" id="ARBA00023054"/>
    </source>
</evidence>
<evidence type="ECO:0000313" key="4">
    <source>
        <dbReference type="EMBL" id="KAA0147952.1"/>
    </source>
</evidence>
<dbReference type="GO" id="GO:0000149">
    <property type="term" value="F:SNARE binding"/>
    <property type="evidence" value="ECO:0007669"/>
    <property type="project" value="TreeGrafter"/>
</dbReference>
<dbReference type="OrthoDB" id="72772at2759"/>
<keyword evidence="8" id="KW-1185">Reference proteome</keyword>